<accession>A0A5S6QHQ0</accession>
<evidence type="ECO:0000313" key="2">
    <source>
        <dbReference type="WBParaSite" id="TMUE_2000006719.1"/>
    </source>
</evidence>
<reference evidence="2" key="1">
    <citation type="submission" date="2019-12" db="UniProtKB">
        <authorList>
            <consortium name="WormBaseParasite"/>
        </authorList>
    </citation>
    <scope>IDENTIFICATION</scope>
</reference>
<proteinExistence type="predicted"/>
<sequence length="132" mass="14753">MDACVASTAIGVCLKPLQTNCLALKVFYTHYGSHDVSSGIFLAFTEKKLRSSHQELILYGLKYQKLTPSNCSNAHVSTVDGTWEAPDGRTHSLMKHVSLRNGNQKSLLEFLITLATTSRFVQHLWSESWKLP</sequence>
<name>A0A5S6QHQ0_TRIMR</name>
<evidence type="ECO:0000313" key="1">
    <source>
        <dbReference type="Proteomes" id="UP000046395"/>
    </source>
</evidence>
<keyword evidence="1" id="KW-1185">Reference proteome</keyword>
<dbReference type="Proteomes" id="UP000046395">
    <property type="component" value="Unassembled WGS sequence"/>
</dbReference>
<dbReference type="AlphaFoldDB" id="A0A5S6QHQ0"/>
<organism evidence="1 2">
    <name type="scientific">Trichuris muris</name>
    <name type="common">Mouse whipworm</name>
    <dbReference type="NCBI Taxonomy" id="70415"/>
    <lineage>
        <taxon>Eukaryota</taxon>
        <taxon>Metazoa</taxon>
        <taxon>Ecdysozoa</taxon>
        <taxon>Nematoda</taxon>
        <taxon>Enoplea</taxon>
        <taxon>Dorylaimia</taxon>
        <taxon>Trichinellida</taxon>
        <taxon>Trichuridae</taxon>
        <taxon>Trichuris</taxon>
    </lineage>
</organism>
<protein>
    <submittedName>
        <fullName evidence="2">Uncharacterized protein</fullName>
    </submittedName>
</protein>
<dbReference type="WBParaSite" id="TMUE_2000006719.1">
    <property type="protein sequence ID" value="TMUE_2000006719.1"/>
    <property type="gene ID" value="WBGene00299699"/>
</dbReference>